<proteinExistence type="predicted"/>
<dbReference type="Proteomes" id="UP000772434">
    <property type="component" value="Unassembled WGS sequence"/>
</dbReference>
<sequence>MYSLGPFPDPSRVASEAEFRRFLCTNFASLGGPQQLANTTLAISEILMPTPPAGSPRHRYLFLLFHQPVGQTLVNSTTSVEHWNPGSFAEATGLGQPVGGTFMLTELTA</sequence>
<dbReference type="EMBL" id="JADNRY010000077">
    <property type="protein sequence ID" value="KAF9067164.1"/>
    <property type="molecule type" value="Genomic_DNA"/>
</dbReference>
<reference evidence="1" key="1">
    <citation type="submission" date="2020-11" db="EMBL/GenBank/DDBJ databases">
        <authorList>
            <consortium name="DOE Joint Genome Institute"/>
            <person name="Ahrendt S."/>
            <person name="Riley R."/>
            <person name="Andreopoulos W."/>
            <person name="Labutti K."/>
            <person name="Pangilinan J."/>
            <person name="Ruiz-Duenas F.J."/>
            <person name="Barrasa J.M."/>
            <person name="Sanchez-Garcia M."/>
            <person name="Camarero S."/>
            <person name="Miyauchi S."/>
            <person name="Serrano A."/>
            <person name="Linde D."/>
            <person name="Babiker R."/>
            <person name="Drula E."/>
            <person name="Ayuso-Fernandez I."/>
            <person name="Pacheco R."/>
            <person name="Padilla G."/>
            <person name="Ferreira P."/>
            <person name="Barriuso J."/>
            <person name="Kellner H."/>
            <person name="Castanera R."/>
            <person name="Alfaro M."/>
            <person name="Ramirez L."/>
            <person name="Pisabarro A.G."/>
            <person name="Kuo A."/>
            <person name="Tritt A."/>
            <person name="Lipzen A."/>
            <person name="He G."/>
            <person name="Yan M."/>
            <person name="Ng V."/>
            <person name="Cullen D."/>
            <person name="Martin F."/>
            <person name="Rosso M.-N."/>
            <person name="Henrissat B."/>
            <person name="Hibbett D."/>
            <person name="Martinez A.T."/>
            <person name="Grigoriev I.V."/>
        </authorList>
    </citation>
    <scope>NUCLEOTIDE SEQUENCE</scope>
    <source>
        <strain evidence="1">AH 40177</strain>
    </source>
</reference>
<dbReference type="AlphaFoldDB" id="A0A9P5PPS1"/>
<keyword evidence="2" id="KW-1185">Reference proteome</keyword>
<dbReference type="OrthoDB" id="2506647at2759"/>
<name>A0A9P5PPS1_9AGAR</name>
<organism evidence="1 2">
    <name type="scientific">Rhodocollybia butyracea</name>
    <dbReference type="NCBI Taxonomy" id="206335"/>
    <lineage>
        <taxon>Eukaryota</taxon>
        <taxon>Fungi</taxon>
        <taxon>Dikarya</taxon>
        <taxon>Basidiomycota</taxon>
        <taxon>Agaricomycotina</taxon>
        <taxon>Agaricomycetes</taxon>
        <taxon>Agaricomycetidae</taxon>
        <taxon>Agaricales</taxon>
        <taxon>Marasmiineae</taxon>
        <taxon>Omphalotaceae</taxon>
        <taxon>Rhodocollybia</taxon>
    </lineage>
</organism>
<dbReference type="SUPFAM" id="SSF49777">
    <property type="entry name" value="PEBP-like"/>
    <property type="match status" value="1"/>
</dbReference>
<dbReference type="Gene3D" id="3.90.280.10">
    <property type="entry name" value="PEBP-like"/>
    <property type="match status" value="1"/>
</dbReference>
<evidence type="ECO:0000313" key="1">
    <source>
        <dbReference type="EMBL" id="KAF9067164.1"/>
    </source>
</evidence>
<accession>A0A9P5PPS1</accession>
<evidence type="ECO:0000313" key="2">
    <source>
        <dbReference type="Proteomes" id="UP000772434"/>
    </source>
</evidence>
<gene>
    <name evidence="1" type="ORF">BDP27DRAFT_1423185</name>
</gene>
<comment type="caution">
    <text evidence="1">The sequence shown here is derived from an EMBL/GenBank/DDBJ whole genome shotgun (WGS) entry which is preliminary data.</text>
</comment>
<dbReference type="InterPro" id="IPR036610">
    <property type="entry name" value="PEBP-like_sf"/>
</dbReference>
<protein>
    <submittedName>
        <fullName evidence="1">Uncharacterized protein</fullName>
    </submittedName>
</protein>